<dbReference type="AlphaFoldDB" id="A0A095A1C4"/>
<evidence type="ECO:0000256" key="3">
    <source>
        <dbReference type="ARBA" id="ARBA00023274"/>
    </source>
</evidence>
<proteinExistence type="inferred from homology"/>
<dbReference type="SUPFAM" id="SSF48300">
    <property type="entry name" value="Ribosomal protein L7/12, oligomerisation (N-terminal) domain"/>
    <property type="match status" value="1"/>
</dbReference>
<dbReference type="InterPro" id="IPR014719">
    <property type="entry name" value="Ribosomal_bL12_C/ClpS-like"/>
</dbReference>
<dbReference type="OrthoDB" id="250175at2759"/>
<dbReference type="PANTHER" id="PTHR45987">
    <property type="entry name" value="39S RIBOSOMAL PROTEIN L12"/>
    <property type="match status" value="1"/>
</dbReference>
<dbReference type="PANTHER" id="PTHR45987:SF4">
    <property type="entry name" value="LARGE RIBOSOMAL SUBUNIT PROTEIN BL12M"/>
    <property type="match status" value="1"/>
</dbReference>
<feature type="domain" description="Large ribosomal subunit protein bL12 C-terminal" evidence="4">
    <location>
        <begin position="113"/>
        <end position="180"/>
    </location>
</feature>
<accession>A0A095A1C4</accession>
<evidence type="ECO:0000256" key="2">
    <source>
        <dbReference type="ARBA" id="ARBA00022980"/>
    </source>
</evidence>
<organism evidence="6">
    <name type="scientific">Schistosoma haematobium</name>
    <name type="common">Blood fluke</name>
    <dbReference type="NCBI Taxonomy" id="6185"/>
    <lineage>
        <taxon>Eukaryota</taxon>
        <taxon>Metazoa</taxon>
        <taxon>Spiralia</taxon>
        <taxon>Lophotrochozoa</taxon>
        <taxon>Platyhelminthes</taxon>
        <taxon>Trematoda</taxon>
        <taxon>Digenea</taxon>
        <taxon>Strigeidida</taxon>
        <taxon>Schistosomatoidea</taxon>
        <taxon>Schistosomatidae</taxon>
        <taxon>Schistosoma</taxon>
    </lineage>
</organism>
<dbReference type="InterPro" id="IPR000206">
    <property type="entry name" value="Ribosomal_bL12"/>
</dbReference>
<dbReference type="Pfam" id="PF00542">
    <property type="entry name" value="Ribosomal_L12"/>
    <property type="match status" value="1"/>
</dbReference>
<dbReference type="FunFam" id="3.30.1390.10:FF:000001">
    <property type="entry name" value="50S ribosomal protein L7/L12"/>
    <property type="match status" value="1"/>
</dbReference>
<dbReference type="CDD" id="cd00387">
    <property type="entry name" value="Ribosomal_L7_L12"/>
    <property type="match status" value="1"/>
</dbReference>
<gene>
    <name evidence="6" type="ORF">MS3_09578</name>
</gene>
<dbReference type="HAMAP" id="MF_00368">
    <property type="entry name" value="Ribosomal_bL12"/>
    <property type="match status" value="1"/>
</dbReference>
<feature type="domain" description="Large ribosomal subunit protein bL12 oligomerization" evidence="5">
    <location>
        <begin position="52"/>
        <end position="94"/>
    </location>
</feature>
<dbReference type="GO" id="GO:0006412">
    <property type="term" value="P:translation"/>
    <property type="evidence" value="ECO:0007669"/>
    <property type="project" value="InterPro"/>
</dbReference>
<protein>
    <submittedName>
        <fullName evidence="6">39S ribosomal protein L12, mitochondrial</fullName>
    </submittedName>
</protein>
<dbReference type="GO" id="GO:0003729">
    <property type="term" value="F:mRNA binding"/>
    <property type="evidence" value="ECO:0007669"/>
    <property type="project" value="TreeGrafter"/>
</dbReference>
<dbReference type="GO" id="GO:0003735">
    <property type="term" value="F:structural constituent of ribosome"/>
    <property type="evidence" value="ECO:0007669"/>
    <property type="project" value="InterPro"/>
</dbReference>
<comment type="similarity">
    <text evidence="1">Belongs to the bacterial ribosomal protein bL12 family.</text>
</comment>
<dbReference type="GO" id="GO:0005762">
    <property type="term" value="C:mitochondrial large ribosomal subunit"/>
    <property type="evidence" value="ECO:0007669"/>
    <property type="project" value="TreeGrafter"/>
</dbReference>
<dbReference type="STRING" id="6185.A0A095A1C4"/>
<dbReference type="SUPFAM" id="SSF54736">
    <property type="entry name" value="ClpS-like"/>
    <property type="match status" value="1"/>
</dbReference>
<dbReference type="InterPro" id="IPR036235">
    <property type="entry name" value="Ribosomal_bL12_oligo_N_sf"/>
</dbReference>
<dbReference type="Pfam" id="PF16320">
    <property type="entry name" value="Ribosomal_L12_N"/>
    <property type="match status" value="1"/>
</dbReference>
<dbReference type="EMBL" id="KL251709">
    <property type="protein sequence ID" value="KGB41080.1"/>
    <property type="molecule type" value="Genomic_DNA"/>
</dbReference>
<dbReference type="Gene3D" id="3.30.1390.10">
    <property type="match status" value="1"/>
</dbReference>
<keyword evidence="2 6" id="KW-0689">Ribosomal protein</keyword>
<sequence length="181" mass="20216">MNLFKLGRTVSYCSFYNVLSKPYTQMATNLGADKDLVPPSFSADNKEYPKHIHEIVNRISSLTLLEVADLSELLQKKLNIKNTGPMMPMMVQAPTNQPPEEPEEQQAPTKTAFSVKLVKFDAAKKIQLIKEIKQVIPEMNLVQAKKFVESAPANIKTDVSKDEAEQIKKVLEEVGASIAIE</sequence>
<reference evidence="6" key="1">
    <citation type="journal article" date="2012" name="Nat. Genet.">
        <title>Whole-genome sequence of Schistosoma haematobium.</title>
        <authorList>
            <person name="Young N.D."/>
            <person name="Jex A.R."/>
            <person name="Li B."/>
            <person name="Liu S."/>
            <person name="Yang L."/>
            <person name="Xiong Z."/>
            <person name="Li Y."/>
            <person name="Cantacessi C."/>
            <person name="Hall R.S."/>
            <person name="Xu X."/>
            <person name="Chen F."/>
            <person name="Wu X."/>
            <person name="Zerlotini A."/>
            <person name="Oliveira G."/>
            <person name="Hofmann A."/>
            <person name="Zhang G."/>
            <person name="Fang X."/>
            <person name="Kang Y."/>
            <person name="Campbell B.E."/>
            <person name="Loukas A."/>
            <person name="Ranganathan S."/>
            <person name="Rollinson D."/>
            <person name="Rinaldi G."/>
            <person name="Brindley P.J."/>
            <person name="Yang H."/>
            <person name="Wang J."/>
            <person name="Wang J."/>
            <person name="Gasser R.B."/>
        </authorList>
    </citation>
    <scope>NUCLEOTIDE SEQUENCE [LARGE SCALE GENOMIC DNA]</scope>
</reference>
<name>A0A095A1C4_SCHHA</name>
<keyword evidence="3" id="KW-0687">Ribonucleoprotein</keyword>
<evidence type="ECO:0000313" key="6">
    <source>
        <dbReference type="EMBL" id="KGB41080.1"/>
    </source>
</evidence>
<evidence type="ECO:0000259" key="5">
    <source>
        <dbReference type="Pfam" id="PF16320"/>
    </source>
</evidence>
<dbReference type="Gene3D" id="1.20.5.710">
    <property type="entry name" value="Single helix bin"/>
    <property type="match status" value="1"/>
</dbReference>
<dbReference type="InterPro" id="IPR013823">
    <property type="entry name" value="Ribosomal_bL12_C"/>
</dbReference>
<dbReference type="InterPro" id="IPR008932">
    <property type="entry name" value="Ribosomal_bL12_oligo"/>
</dbReference>
<evidence type="ECO:0000256" key="1">
    <source>
        <dbReference type="ARBA" id="ARBA00007197"/>
    </source>
</evidence>
<evidence type="ECO:0000259" key="4">
    <source>
        <dbReference type="Pfam" id="PF00542"/>
    </source>
</evidence>